<gene>
    <name evidence="2" type="ORF">SAMN04489745_1265</name>
</gene>
<feature type="domain" description="CobW C-terminal" evidence="1">
    <location>
        <begin position="257"/>
        <end position="365"/>
    </location>
</feature>
<name>A0A1H4MAL5_9MICC</name>
<organism evidence="2 3">
    <name type="scientific">Arthrobacter woluwensis</name>
    <dbReference type="NCBI Taxonomy" id="156980"/>
    <lineage>
        <taxon>Bacteria</taxon>
        <taxon>Bacillati</taxon>
        <taxon>Actinomycetota</taxon>
        <taxon>Actinomycetes</taxon>
        <taxon>Micrococcales</taxon>
        <taxon>Micrococcaceae</taxon>
        <taxon>Arthrobacter</taxon>
    </lineage>
</organism>
<keyword evidence="3" id="KW-1185">Reference proteome</keyword>
<dbReference type="Proteomes" id="UP000182652">
    <property type="component" value="Unassembled WGS sequence"/>
</dbReference>
<evidence type="ECO:0000313" key="2">
    <source>
        <dbReference type="EMBL" id="SEB79402.1"/>
    </source>
</evidence>
<protein>
    <submittedName>
        <fullName evidence="2">GTPase, G3E family</fullName>
    </submittedName>
</protein>
<dbReference type="EMBL" id="FNSN01000003">
    <property type="protein sequence ID" value="SEB79402.1"/>
    <property type="molecule type" value="Genomic_DNA"/>
</dbReference>
<evidence type="ECO:0000259" key="1">
    <source>
        <dbReference type="SMART" id="SM00833"/>
    </source>
</evidence>
<proteinExistence type="predicted"/>
<dbReference type="AlphaFoldDB" id="A0A1H4MAL5"/>
<dbReference type="Pfam" id="PF07683">
    <property type="entry name" value="CobW_C"/>
    <property type="match status" value="1"/>
</dbReference>
<evidence type="ECO:0000313" key="3">
    <source>
        <dbReference type="Proteomes" id="UP000182652"/>
    </source>
</evidence>
<dbReference type="RefSeq" id="WP_066211416.1">
    <property type="nucleotide sequence ID" value="NZ_FNSN01000003.1"/>
</dbReference>
<dbReference type="STRING" id="156980.SAMN04489745_1265"/>
<dbReference type="InterPro" id="IPR011629">
    <property type="entry name" value="CobW-like_C"/>
</dbReference>
<reference evidence="2 3" key="1">
    <citation type="submission" date="2016-10" db="EMBL/GenBank/DDBJ databases">
        <authorList>
            <person name="de Groot N.N."/>
        </authorList>
    </citation>
    <scope>NUCLEOTIDE SEQUENCE [LARGE SCALE GENOMIC DNA]</scope>
    <source>
        <strain evidence="2 3">DSM 10495</strain>
    </source>
</reference>
<accession>A0A1H4MAL5</accession>
<sequence length="395" mass="42592">MHLTMVSSLDSHCRAEAVKLVGRGHRDSVLVLHDLLPDSRVLRRVHFRDRIIDRQEKLLEHGCLACTVRLDVVPTVREFARAGCPHLVLGLPPGVAAGQVLEELRINGPEDLVIDNLLVAVDPSELEDQIWDPRTLHDAGFTPMASDDRVSGEFLVGEFALGDTVLTVPGLSTSLAADLPTDLATDRDASAAPPGAGAPWSQGARLLGHLAPHATVLSAGDDFRPGCHDRAQALSRSRPGAVLALREQDEAEDQATFRTVVHRLARPLHPLRLHQKLPELAQGAHWLRGTLRLASSGYRSVALQGVGPRVWMELAERPVPGARPEAFATRWGGGPLTAEAAVVAVTGRAEDVDPAEVARLLDSCQLSDAELALNPARFPDPFGLPEREQSAWPGL</sequence>
<dbReference type="SMART" id="SM00833">
    <property type="entry name" value="CobW_C"/>
    <property type="match status" value="1"/>
</dbReference>